<dbReference type="RefSeq" id="WP_151624426.1">
    <property type="nucleotide sequence ID" value="NZ_CP043028.1"/>
</dbReference>
<keyword evidence="7" id="KW-0472">Membrane</keyword>
<proteinExistence type="inferred from homology"/>
<feature type="domain" description="Peptidase S26" evidence="8">
    <location>
        <begin position="46"/>
        <end position="197"/>
    </location>
</feature>
<feature type="active site" evidence="6">
    <location>
        <position position="69"/>
    </location>
</feature>
<dbReference type="InterPro" id="IPR019758">
    <property type="entry name" value="Pept_S26A_signal_pept_1_CS"/>
</dbReference>
<dbReference type="Pfam" id="PF10502">
    <property type="entry name" value="Peptidase_S26"/>
    <property type="match status" value="1"/>
</dbReference>
<dbReference type="GO" id="GO:0005886">
    <property type="term" value="C:plasma membrane"/>
    <property type="evidence" value="ECO:0007669"/>
    <property type="project" value="UniProtKB-SubCell"/>
</dbReference>
<dbReference type="EMBL" id="CP043028">
    <property type="protein sequence ID" value="QFJ55552.1"/>
    <property type="molecule type" value="Genomic_DNA"/>
</dbReference>
<accession>A0A5P6VT23</accession>
<dbReference type="CDD" id="cd06530">
    <property type="entry name" value="S26_SPase_I"/>
    <property type="match status" value="1"/>
</dbReference>
<evidence type="ECO:0000256" key="7">
    <source>
        <dbReference type="RuleBase" id="RU362042"/>
    </source>
</evidence>
<dbReference type="PROSITE" id="PS00760">
    <property type="entry name" value="SPASE_I_2"/>
    <property type="match status" value="1"/>
</dbReference>
<dbReference type="PRINTS" id="PR00727">
    <property type="entry name" value="LEADERPTASE"/>
</dbReference>
<comment type="subcellular location">
    <subcellularLocation>
        <location evidence="2">Cell membrane</location>
        <topology evidence="2">Single-pass type II membrane protein</topology>
    </subcellularLocation>
    <subcellularLocation>
        <location evidence="7">Membrane</location>
        <topology evidence="7">Single-pass type II membrane protein</topology>
    </subcellularLocation>
</comment>
<keyword evidence="7" id="KW-0645">Protease</keyword>
<dbReference type="KEGG" id="pxv:FXF36_12055"/>
<feature type="transmembrane region" description="Helical" evidence="7">
    <location>
        <begin position="35"/>
        <end position="56"/>
    </location>
</feature>
<dbReference type="GO" id="GO:0004252">
    <property type="term" value="F:serine-type endopeptidase activity"/>
    <property type="evidence" value="ECO:0007669"/>
    <property type="project" value="InterPro"/>
</dbReference>
<keyword evidence="7" id="KW-1133">Transmembrane helix</keyword>
<dbReference type="GO" id="GO:0009003">
    <property type="term" value="F:signal peptidase activity"/>
    <property type="evidence" value="ECO:0007669"/>
    <property type="project" value="UniProtKB-EC"/>
</dbReference>
<dbReference type="PANTHER" id="PTHR43390">
    <property type="entry name" value="SIGNAL PEPTIDASE I"/>
    <property type="match status" value="1"/>
</dbReference>
<evidence type="ECO:0000313" key="10">
    <source>
        <dbReference type="Proteomes" id="UP000327030"/>
    </source>
</evidence>
<dbReference type="InterPro" id="IPR019533">
    <property type="entry name" value="Peptidase_S26"/>
</dbReference>
<evidence type="ECO:0000256" key="5">
    <source>
        <dbReference type="ARBA" id="ARBA00022801"/>
    </source>
</evidence>
<dbReference type="EC" id="3.4.21.89" evidence="4 7"/>
<protein>
    <recommendedName>
        <fullName evidence="4 7">Signal peptidase I</fullName>
        <ecNumber evidence="4 7">3.4.21.89</ecNumber>
    </recommendedName>
</protein>
<evidence type="ECO:0000259" key="8">
    <source>
        <dbReference type="Pfam" id="PF10502"/>
    </source>
</evidence>
<dbReference type="NCBIfam" id="TIGR02227">
    <property type="entry name" value="sigpep_I_bact"/>
    <property type="match status" value="1"/>
</dbReference>
<dbReference type="InterPro" id="IPR036286">
    <property type="entry name" value="LexA/Signal_pep-like_sf"/>
</dbReference>
<evidence type="ECO:0000256" key="4">
    <source>
        <dbReference type="ARBA" id="ARBA00013208"/>
    </source>
</evidence>
<dbReference type="PROSITE" id="PS00761">
    <property type="entry name" value="SPASE_I_3"/>
    <property type="match status" value="1"/>
</dbReference>
<organism evidence="9 10">
    <name type="scientific">Pseudobutyrivibrio xylanivorans</name>
    <dbReference type="NCBI Taxonomy" id="185007"/>
    <lineage>
        <taxon>Bacteria</taxon>
        <taxon>Bacillati</taxon>
        <taxon>Bacillota</taxon>
        <taxon>Clostridia</taxon>
        <taxon>Lachnospirales</taxon>
        <taxon>Lachnospiraceae</taxon>
        <taxon>Pseudobutyrivibrio</taxon>
    </lineage>
</organism>
<sequence length="199" mass="22675">MIFSKRKSFLDKKTVKRKDGLNFRRRRRKIDFDKVRYIGILAGELAVVIACAYGVVVCFGKQVECSNASMEPTYQTSDVLLINTVAYKLSKPETGDVIAFKPRSNVNASFSVKRIIATPGDTIYINNGRIYLNDELYKENLEVERIENPGIAATPITLMDNQYFVLGDNRNSSEDSRYESVGFVTNEDILGKVWMRYPF</sequence>
<dbReference type="SUPFAM" id="SSF51306">
    <property type="entry name" value="LexA/Signal peptidase"/>
    <property type="match status" value="1"/>
</dbReference>
<dbReference type="InterPro" id="IPR000223">
    <property type="entry name" value="Pept_S26A_signal_pept_1"/>
</dbReference>
<name>A0A5P6VT23_PSEXY</name>
<dbReference type="PANTHER" id="PTHR43390:SF1">
    <property type="entry name" value="CHLOROPLAST PROCESSING PEPTIDASE"/>
    <property type="match status" value="1"/>
</dbReference>
<evidence type="ECO:0000313" key="9">
    <source>
        <dbReference type="EMBL" id="QFJ55552.1"/>
    </source>
</evidence>
<dbReference type="Proteomes" id="UP000327030">
    <property type="component" value="Chromosome 1"/>
</dbReference>
<evidence type="ECO:0000256" key="6">
    <source>
        <dbReference type="PIRSR" id="PIRSR600223-1"/>
    </source>
</evidence>
<dbReference type="GO" id="GO:0006465">
    <property type="term" value="P:signal peptide processing"/>
    <property type="evidence" value="ECO:0007669"/>
    <property type="project" value="InterPro"/>
</dbReference>
<dbReference type="Gene3D" id="2.10.109.10">
    <property type="entry name" value="Umud Fragment, subunit A"/>
    <property type="match status" value="1"/>
</dbReference>
<dbReference type="AlphaFoldDB" id="A0A5P6VT23"/>
<evidence type="ECO:0000256" key="2">
    <source>
        <dbReference type="ARBA" id="ARBA00004401"/>
    </source>
</evidence>
<evidence type="ECO:0000256" key="3">
    <source>
        <dbReference type="ARBA" id="ARBA00009370"/>
    </source>
</evidence>
<comment type="similarity">
    <text evidence="3 7">Belongs to the peptidase S26 family.</text>
</comment>
<keyword evidence="7" id="KW-0812">Transmembrane</keyword>
<evidence type="ECO:0000256" key="1">
    <source>
        <dbReference type="ARBA" id="ARBA00000677"/>
    </source>
</evidence>
<gene>
    <name evidence="9" type="primary">lepB</name>
    <name evidence="9" type="ORF">FXF36_12055</name>
</gene>
<dbReference type="InterPro" id="IPR019757">
    <property type="entry name" value="Pept_S26A_signal_pept_1_Lys-AS"/>
</dbReference>
<keyword evidence="5 7" id="KW-0378">Hydrolase</keyword>
<comment type="catalytic activity">
    <reaction evidence="1 7">
        <text>Cleavage of hydrophobic, N-terminal signal or leader sequences from secreted and periplasmic proteins.</text>
        <dbReference type="EC" id="3.4.21.89"/>
    </reaction>
</comment>
<dbReference type="OrthoDB" id="9802919at2"/>
<feature type="active site" evidence="6">
    <location>
        <position position="113"/>
    </location>
</feature>
<reference evidence="10" key="1">
    <citation type="submission" date="2019-08" db="EMBL/GenBank/DDBJ databases">
        <title>Complete Genome Sequence of the Polysaccharide-Degrading Rumen Bacterium Pseudobutyrivibrio xylanivorans MA3014.</title>
        <authorList>
            <person name="Palevich N."/>
            <person name="Maclean P.H."/>
            <person name="Kelly W.J."/>
            <person name="Leahy S.C."/>
            <person name="Rakonjac J."/>
            <person name="Attwood G.T."/>
        </authorList>
    </citation>
    <scope>NUCLEOTIDE SEQUENCE [LARGE SCALE GENOMIC DNA]</scope>
    <source>
        <strain evidence="10">MA3014</strain>
    </source>
</reference>